<feature type="transmembrane region" description="Helical" evidence="2">
    <location>
        <begin position="126"/>
        <end position="143"/>
    </location>
</feature>
<evidence type="ECO:0000256" key="1">
    <source>
        <dbReference type="SAM" id="MobiDB-lite"/>
    </source>
</evidence>
<dbReference type="OrthoDB" id="205546at2759"/>
<feature type="region of interest" description="Disordered" evidence="1">
    <location>
        <begin position="1"/>
        <end position="20"/>
    </location>
</feature>
<name>A0A1E5RQ77_HANUV</name>
<keyword evidence="2" id="KW-1133">Transmembrane helix</keyword>
<dbReference type="VEuPathDB" id="FungiDB:AWRI3580_g1666"/>
<evidence type="ECO:0000256" key="2">
    <source>
        <dbReference type="SAM" id="Phobius"/>
    </source>
</evidence>
<sequence>MAPTKKKATKRPNLTTNTTATESMINLTKPTLQGLYDENVNEVDEDDLTKYAQQQLKLNALNNKNDIEGNELEGYSLFSTNFFQKNWLGKYLILPLIKLVAIPTISCIVFEILLKLNPTDFKLESYKLPIFLGAVIYATLPIFDKLLLKYPKRQYESVTTFTKTCHTVLGLYLGLQKYHGLLQGKFTNENIMALATVAEIIVWVLFDFTKSILTFSITSSVLIIYLLGIDTPLIALYIFNVSLASSLIIGKATRYLRFF</sequence>
<keyword evidence="4" id="KW-1185">Reference proteome</keyword>
<reference evidence="4" key="1">
    <citation type="journal article" date="2016" name="Genome Announc.">
        <title>Genome sequences of three species of Hanseniaspora isolated from spontaneous wine fermentations.</title>
        <authorList>
            <person name="Sternes P.R."/>
            <person name="Lee D."/>
            <person name="Kutyna D.R."/>
            <person name="Borneman A.R."/>
        </authorList>
    </citation>
    <scope>NUCLEOTIDE SEQUENCE [LARGE SCALE GENOMIC DNA]</scope>
    <source>
        <strain evidence="4">AWRI3580</strain>
    </source>
</reference>
<organism evidence="3 4">
    <name type="scientific">Hanseniaspora uvarum</name>
    <name type="common">Yeast</name>
    <name type="synonym">Kloeckera apiculata</name>
    <dbReference type="NCBI Taxonomy" id="29833"/>
    <lineage>
        <taxon>Eukaryota</taxon>
        <taxon>Fungi</taxon>
        <taxon>Dikarya</taxon>
        <taxon>Ascomycota</taxon>
        <taxon>Saccharomycotina</taxon>
        <taxon>Saccharomycetes</taxon>
        <taxon>Saccharomycodales</taxon>
        <taxon>Saccharomycodaceae</taxon>
        <taxon>Hanseniaspora</taxon>
    </lineage>
</organism>
<accession>A0A1E5RQ77</accession>
<dbReference type="Proteomes" id="UP000095358">
    <property type="component" value="Unassembled WGS sequence"/>
</dbReference>
<proteinExistence type="predicted"/>
<comment type="caution">
    <text evidence="3">The sequence shown here is derived from an EMBL/GenBank/DDBJ whole genome shotgun (WGS) entry which is preliminary data.</text>
</comment>
<feature type="transmembrane region" description="Helical" evidence="2">
    <location>
        <begin position="91"/>
        <end position="114"/>
    </location>
</feature>
<keyword evidence="2" id="KW-0472">Membrane</keyword>
<dbReference type="AlphaFoldDB" id="A0A1E5RQ77"/>
<feature type="compositionally biased region" description="Basic residues" evidence="1">
    <location>
        <begin position="1"/>
        <end position="10"/>
    </location>
</feature>
<protein>
    <submittedName>
        <fullName evidence="3">Uncharacterized protein</fullName>
    </submittedName>
</protein>
<keyword evidence="2" id="KW-0812">Transmembrane</keyword>
<evidence type="ECO:0000313" key="3">
    <source>
        <dbReference type="EMBL" id="OEJ89046.1"/>
    </source>
</evidence>
<evidence type="ECO:0000313" key="4">
    <source>
        <dbReference type="Proteomes" id="UP000095358"/>
    </source>
</evidence>
<gene>
    <name evidence="3" type="ORF">AWRI3580_g1666</name>
</gene>
<dbReference type="EMBL" id="LPNN01000004">
    <property type="protein sequence ID" value="OEJ89046.1"/>
    <property type="molecule type" value="Genomic_DNA"/>
</dbReference>